<comment type="caution">
    <text evidence="2">The sequence shown here is derived from an EMBL/GenBank/DDBJ whole genome shotgun (WGS) entry which is preliminary data.</text>
</comment>
<proteinExistence type="predicted"/>
<evidence type="ECO:0000313" key="3">
    <source>
        <dbReference type="Proteomes" id="UP000765509"/>
    </source>
</evidence>
<name>A0A9Q3BBT9_9BASI</name>
<reference evidence="2" key="1">
    <citation type="submission" date="2021-03" db="EMBL/GenBank/DDBJ databases">
        <title>Draft genome sequence of rust myrtle Austropuccinia psidii MF-1, a brazilian biotype.</title>
        <authorList>
            <person name="Quecine M.C."/>
            <person name="Pachon D.M.R."/>
            <person name="Bonatelli M.L."/>
            <person name="Correr F.H."/>
            <person name="Franceschini L.M."/>
            <person name="Leite T.F."/>
            <person name="Margarido G.R.A."/>
            <person name="Almeida C.A."/>
            <person name="Ferrarezi J.A."/>
            <person name="Labate C.A."/>
        </authorList>
    </citation>
    <scope>NUCLEOTIDE SEQUENCE</scope>
    <source>
        <strain evidence="2">MF-1</strain>
    </source>
</reference>
<protein>
    <submittedName>
        <fullName evidence="2">Uncharacterized protein</fullName>
    </submittedName>
</protein>
<dbReference type="Proteomes" id="UP000765509">
    <property type="component" value="Unassembled WGS sequence"/>
</dbReference>
<gene>
    <name evidence="2" type="ORF">O181_001953</name>
</gene>
<organism evidence="2 3">
    <name type="scientific">Austropuccinia psidii MF-1</name>
    <dbReference type="NCBI Taxonomy" id="1389203"/>
    <lineage>
        <taxon>Eukaryota</taxon>
        <taxon>Fungi</taxon>
        <taxon>Dikarya</taxon>
        <taxon>Basidiomycota</taxon>
        <taxon>Pucciniomycotina</taxon>
        <taxon>Pucciniomycetes</taxon>
        <taxon>Pucciniales</taxon>
        <taxon>Sphaerophragmiaceae</taxon>
        <taxon>Austropuccinia</taxon>
    </lineage>
</organism>
<feature type="compositionally biased region" description="Polar residues" evidence="1">
    <location>
        <begin position="147"/>
        <end position="167"/>
    </location>
</feature>
<dbReference type="EMBL" id="AVOT02000310">
    <property type="protein sequence ID" value="MBW0462238.1"/>
    <property type="molecule type" value="Genomic_DNA"/>
</dbReference>
<accession>A0A9Q3BBT9</accession>
<evidence type="ECO:0000313" key="2">
    <source>
        <dbReference type="EMBL" id="MBW0462238.1"/>
    </source>
</evidence>
<evidence type="ECO:0000256" key="1">
    <source>
        <dbReference type="SAM" id="MobiDB-lite"/>
    </source>
</evidence>
<feature type="region of interest" description="Disordered" evidence="1">
    <location>
        <begin position="142"/>
        <end position="203"/>
    </location>
</feature>
<keyword evidence="3" id="KW-1185">Reference proteome</keyword>
<sequence>MSPVHLRNLGVPRSPKEDRIGLFRARETGFGKNGDWQDTQGYYYHTPIHISIQQTLKARGLERYGSSTSEMFQWSMETKRFNLDSHWKKPGGGFQKISLREIYFKELMERPKGWNPKNKLKLLEEREAKIRENKATIQDIEEKSNQKENILTPSGSQGFVKQPNSPVASEHSESTRSMGKSHHFSQFQEKTRTKGQEQDFFQP</sequence>
<dbReference type="AlphaFoldDB" id="A0A9Q3BBT9"/>